<protein>
    <submittedName>
        <fullName evidence="2">Uncharacterized protein</fullName>
    </submittedName>
</protein>
<comment type="caution">
    <text evidence="2">The sequence shown here is derived from an EMBL/GenBank/DDBJ whole genome shotgun (WGS) entry which is preliminary data.</text>
</comment>
<sequence>MEAQRPRGPEAQRPGGLEVWRSRGLEVQVYPGLLNAAGISPSQGSEDKRTWTKKTRTKRTDSTKAAEQSASDP</sequence>
<gene>
    <name evidence="2" type="ORF">EYF80_048848</name>
</gene>
<dbReference type="EMBL" id="SRLO01001143">
    <property type="protein sequence ID" value="TNN40984.1"/>
    <property type="molecule type" value="Genomic_DNA"/>
</dbReference>
<proteinExistence type="predicted"/>
<keyword evidence="3" id="KW-1185">Reference proteome</keyword>
<reference evidence="2 3" key="1">
    <citation type="submission" date="2019-03" db="EMBL/GenBank/DDBJ databases">
        <title>First draft genome of Liparis tanakae, snailfish: a comprehensive survey of snailfish specific genes.</title>
        <authorList>
            <person name="Kim W."/>
            <person name="Song I."/>
            <person name="Jeong J.-H."/>
            <person name="Kim D."/>
            <person name="Kim S."/>
            <person name="Ryu S."/>
            <person name="Song J.Y."/>
            <person name="Lee S.K."/>
        </authorList>
    </citation>
    <scope>NUCLEOTIDE SEQUENCE [LARGE SCALE GENOMIC DNA]</scope>
    <source>
        <tissue evidence="2">Muscle</tissue>
    </source>
</reference>
<organism evidence="2 3">
    <name type="scientific">Liparis tanakae</name>
    <name type="common">Tanaka's snailfish</name>
    <dbReference type="NCBI Taxonomy" id="230148"/>
    <lineage>
        <taxon>Eukaryota</taxon>
        <taxon>Metazoa</taxon>
        <taxon>Chordata</taxon>
        <taxon>Craniata</taxon>
        <taxon>Vertebrata</taxon>
        <taxon>Euteleostomi</taxon>
        <taxon>Actinopterygii</taxon>
        <taxon>Neopterygii</taxon>
        <taxon>Teleostei</taxon>
        <taxon>Neoteleostei</taxon>
        <taxon>Acanthomorphata</taxon>
        <taxon>Eupercaria</taxon>
        <taxon>Perciformes</taxon>
        <taxon>Cottioidei</taxon>
        <taxon>Cottales</taxon>
        <taxon>Liparidae</taxon>
        <taxon>Liparis</taxon>
    </lineage>
</organism>
<evidence type="ECO:0000313" key="2">
    <source>
        <dbReference type="EMBL" id="TNN40984.1"/>
    </source>
</evidence>
<feature type="region of interest" description="Disordered" evidence="1">
    <location>
        <begin position="36"/>
        <end position="73"/>
    </location>
</feature>
<dbReference type="AlphaFoldDB" id="A0A4Z2FJM6"/>
<dbReference type="OrthoDB" id="8962337at2759"/>
<accession>A0A4Z2FJM6</accession>
<name>A0A4Z2FJM6_9TELE</name>
<dbReference type="Proteomes" id="UP000314294">
    <property type="component" value="Unassembled WGS sequence"/>
</dbReference>
<evidence type="ECO:0000256" key="1">
    <source>
        <dbReference type="SAM" id="MobiDB-lite"/>
    </source>
</evidence>
<evidence type="ECO:0000313" key="3">
    <source>
        <dbReference type="Proteomes" id="UP000314294"/>
    </source>
</evidence>